<reference evidence="3 4" key="2">
    <citation type="journal article" date="2013" name="PLoS Genet.">
        <title>Comparative genome structure, secondary metabolite, and effector coding capacity across Cochliobolus pathogens.</title>
        <authorList>
            <person name="Condon B.J."/>
            <person name="Leng Y."/>
            <person name="Wu D."/>
            <person name="Bushley K.E."/>
            <person name="Ohm R.A."/>
            <person name="Otillar R."/>
            <person name="Martin J."/>
            <person name="Schackwitz W."/>
            <person name="Grimwood J."/>
            <person name="MohdZainudin N."/>
            <person name="Xue C."/>
            <person name="Wang R."/>
            <person name="Manning V.A."/>
            <person name="Dhillon B."/>
            <person name="Tu Z.J."/>
            <person name="Steffenson B.J."/>
            <person name="Salamov A."/>
            <person name="Sun H."/>
            <person name="Lowry S."/>
            <person name="LaButti K."/>
            <person name="Han J."/>
            <person name="Copeland A."/>
            <person name="Lindquist E."/>
            <person name="Barry K."/>
            <person name="Schmutz J."/>
            <person name="Baker S.E."/>
            <person name="Ciuffetti L.M."/>
            <person name="Grigoriev I.V."/>
            <person name="Zhong S."/>
            <person name="Turgeon B.G."/>
        </authorList>
    </citation>
    <scope>NUCLEOTIDE SEQUENCE [LARGE SCALE GENOMIC DNA]</scope>
    <source>
        <strain evidence="4">28A</strain>
    </source>
</reference>
<evidence type="ECO:0000313" key="4">
    <source>
        <dbReference type="Proteomes" id="UP000016935"/>
    </source>
</evidence>
<organism evidence="3 4">
    <name type="scientific">Exserohilum turcicum (strain 28A)</name>
    <name type="common">Northern leaf blight fungus</name>
    <name type="synonym">Setosphaeria turcica</name>
    <dbReference type="NCBI Taxonomy" id="671987"/>
    <lineage>
        <taxon>Eukaryota</taxon>
        <taxon>Fungi</taxon>
        <taxon>Dikarya</taxon>
        <taxon>Ascomycota</taxon>
        <taxon>Pezizomycotina</taxon>
        <taxon>Dothideomycetes</taxon>
        <taxon>Pleosporomycetidae</taxon>
        <taxon>Pleosporales</taxon>
        <taxon>Pleosporineae</taxon>
        <taxon>Pleosporaceae</taxon>
        <taxon>Exserohilum</taxon>
    </lineage>
</organism>
<feature type="compositionally biased region" description="Polar residues" evidence="2">
    <location>
        <begin position="1"/>
        <end position="17"/>
    </location>
</feature>
<feature type="region of interest" description="Disordered" evidence="2">
    <location>
        <begin position="1085"/>
        <end position="1106"/>
    </location>
</feature>
<name>R0J2V0_EXST2</name>
<feature type="region of interest" description="Disordered" evidence="2">
    <location>
        <begin position="1476"/>
        <end position="1531"/>
    </location>
</feature>
<feature type="coiled-coil region" evidence="1">
    <location>
        <begin position="295"/>
        <end position="427"/>
    </location>
</feature>
<keyword evidence="1" id="KW-0175">Coiled coil</keyword>
<dbReference type="PANTHER" id="PTHR23159">
    <property type="entry name" value="CENTROSOMAL PROTEIN 2"/>
    <property type="match status" value="1"/>
</dbReference>
<feature type="compositionally biased region" description="Polar residues" evidence="2">
    <location>
        <begin position="1499"/>
        <end position="1517"/>
    </location>
</feature>
<dbReference type="Gene3D" id="1.20.5.1160">
    <property type="entry name" value="Vasodilator-stimulated phosphoprotein"/>
    <property type="match status" value="1"/>
</dbReference>
<feature type="region of interest" description="Disordered" evidence="2">
    <location>
        <begin position="1581"/>
        <end position="1634"/>
    </location>
</feature>
<dbReference type="EMBL" id="KB908481">
    <property type="protein sequence ID" value="EOA91300.1"/>
    <property type="molecule type" value="Genomic_DNA"/>
</dbReference>
<dbReference type="STRING" id="671987.R0J2V0"/>
<dbReference type="GeneID" id="19398266"/>
<feature type="compositionally biased region" description="Polar residues" evidence="2">
    <location>
        <begin position="1603"/>
        <end position="1634"/>
    </location>
</feature>
<evidence type="ECO:0000256" key="1">
    <source>
        <dbReference type="SAM" id="Coils"/>
    </source>
</evidence>
<feature type="coiled-coil region" evidence="1">
    <location>
        <begin position="533"/>
        <end position="567"/>
    </location>
</feature>
<protein>
    <submittedName>
        <fullName evidence="3">Uncharacterized protein</fullName>
    </submittedName>
</protein>
<sequence length="1708" mass="193173">MASGSQAKAHDSSSPSRLHSGLESFLPANILELHRCAGSLPKANKPNSSPRPRPSATPQTSVSPSVSSMSSSFMLEHRGYTSPNAARSEHDGEHAGTPRPNDEGAPAVIANWAHLSYLKAQRSTLRAELKAHEIAGAEAKRSVTSLRRLAFRMAVNISVKEKQIATTARNLAKSRTSRYLESRDAHKRVEQLQRALCLEESRNKDILEALERASTLTLQYATPSQKSRHVSESSFPSPPPSPPTRSSVPNSPIGSLGTLQPLSPSPWHHVHLELAPPHVSPPETRMSDSRLIRAKRESDRALATCRSRIEQLQRECAVSREDGTLLAMARDDLEQKIRNQQTQITSLEYLRKRSQEELETTKPKLHKACNSEERLQLALQEKTEELAGWEKKSADMQHTIDVLEQEKIVLEERVRIQSTQLEELEIRTQTLEKTMCVLRSELETTKQHESTLQDRLAEKGHAYDDLREQHDRNLKNLRILEQKMTTRDVEAAEHLRKIEIGGNVISTLREQLLVSQTATKDAQKASADINKTVEILEKKLQIESDERAGLASELQHAQIEKTKLENKLLNTAALLEQELRTKAALQGNLGGLRRSFDATEANLQQAREHVDSLQEADRITRTKLETLRYEKTTLEVDLKDIGGLLVKLRKDVQVKDTELARVKSANTELQEKLRGAEEQTNSAKKELEHMHNLKRENDDRHMVEMQKSDEHLRSLETSILGLRSIVDSSEKLQASLCEELTRVQSSTAAVGVELEEARRSKAEIESNIHDTQSQLVQAQNDCDSLEAQVNELLSDLAQSCRSKSCLEERMAVLTSEGNVLRNRVAELESALRENYDSRIKAENALSMAHSKNETSEANLGDLRRQAHESETIKHRLQQDLSKSISRNSDLEAQLCFVRECLVKTGLESKDIQAQLSHLQKKTTTLQRAKENADQALICMEQSHGKLEEQLQYMQSQLHDALSKMSQSESRLASNEEELEAMFRAKATVEKRLEQTHNENVRLEEEFALTRESNRAIKSQLDNTMNSNGGLEKDLAVARAEVDQANMQNSKLQSKMSSLEQQLESYRQIKEKLEARLSEALKVSASTERSISDTRSRLQEVESHKSSLLGELQETREEPGALRREKIELEAKEDTSEKEIETVVKKCSSLHLQVAELDAHSAELVSQLSASEKELEGLRLTHCELEESSRITFNRTSELEVELKAAQMRLEIAESENLKAITKLIMADRELDSLKVTRTKLEASEQELFVRLAAAEEELNTAREKNADLEAFLERVQSDMANAYSAVEETERSCREFVDCSEAKLSAADNSKLRSKRRLHQRNSELEILISENSNLHQQIGMQTREIGALEKGKNKLADDLLSKEKYIKELGSSAGERMRSMNAAYNDLRRKFEEQQRKHQQLRCNHDTAARLEAELENKLTQIEEIQNKREAYAASFWALEQEVEVLRNDKRAFEMLISTLQEKIRHLEVLEEWKQPSDINPSGSPCHTTIEDEPYDTAPSSPTSLHAGSSIGPSSVQHERPETRASTISPEEDLDMWARHVEQVRIQRDEAALQLKGMKKSQHNLKKTSRNTDAQLHRLEKENKAKHHPNLLRKRSRPMDTSILTDHSSPSSSPRIGGQTSRVTATRPRTSSHGFSLFSHSTMKARHSIHLPHYHLEDNRASLERPKMSYTLGGRRTVSVGDEIIPSPGAYRKKWGLGLRGLFLRDN</sequence>
<evidence type="ECO:0000256" key="2">
    <source>
        <dbReference type="SAM" id="MobiDB-lite"/>
    </source>
</evidence>
<feature type="region of interest" description="Disordered" evidence="2">
    <location>
        <begin position="37"/>
        <end position="105"/>
    </location>
</feature>
<gene>
    <name evidence="3" type="ORF">SETTUDRAFT_162057</name>
</gene>
<feature type="coiled-coil region" evidence="1">
    <location>
        <begin position="1195"/>
        <end position="1292"/>
    </location>
</feature>
<reference evidence="3 4" key="1">
    <citation type="journal article" date="2012" name="PLoS Pathog.">
        <title>Diverse lifestyles and strategies of plant pathogenesis encoded in the genomes of eighteen Dothideomycetes fungi.</title>
        <authorList>
            <person name="Ohm R.A."/>
            <person name="Feau N."/>
            <person name="Henrissat B."/>
            <person name="Schoch C.L."/>
            <person name="Horwitz B.A."/>
            <person name="Barry K.W."/>
            <person name="Condon B.J."/>
            <person name="Copeland A.C."/>
            <person name="Dhillon B."/>
            <person name="Glaser F."/>
            <person name="Hesse C.N."/>
            <person name="Kosti I."/>
            <person name="LaButti K."/>
            <person name="Lindquist E.A."/>
            <person name="Lucas S."/>
            <person name="Salamov A.A."/>
            <person name="Bradshaw R.E."/>
            <person name="Ciuffetti L."/>
            <person name="Hamelin R.C."/>
            <person name="Kema G.H.J."/>
            <person name="Lawrence C."/>
            <person name="Scott J.A."/>
            <person name="Spatafora J.W."/>
            <person name="Turgeon B.G."/>
            <person name="de Wit P.J.G.M."/>
            <person name="Zhong S."/>
            <person name="Goodwin S.B."/>
            <person name="Grigoriev I.V."/>
        </authorList>
    </citation>
    <scope>NUCLEOTIDE SEQUENCE [LARGE SCALE GENOMIC DNA]</scope>
    <source>
        <strain evidence="4">28A</strain>
    </source>
</reference>
<feature type="compositionally biased region" description="Basic and acidic residues" evidence="2">
    <location>
        <begin position="1089"/>
        <end position="1104"/>
    </location>
</feature>
<dbReference type="OrthoDB" id="10255522at2759"/>
<dbReference type="PANTHER" id="PTHR23159:SF31">
    <property type="entry name" value="CENTROSOME-ASSOCIATED PROTEIN CEP250 ISOFORM X1"/>
    <property type="match status" value="1"/>
</dbReference>
<feature type="region of interest" description="Disordered" evidence="2">
    <location>
        <begin position="220"/>
        <end position="288"/>
    </location>
</feature>
<feature type="compositionally biased region" description="Polar residues" evidence="2">
    <location>
        <begin position="1478"/>
        <end position="1488"/>
    </location>
</feature>
<feature type="coiled-coil region" evidence="1">
    <location>
        <begin position="1378"/>
        <end position="1464"/>
    </location>
</feature>
<dbReference type="eggNOG" id="ENOG502RS2A">
    <property type="taxonomic scope" value="Eukaryota"/>
</dbReference>
<feature type="coiled-coil region" evidence="1">
    <location>
        <begin position="659"/>
        <end position="696"/>
    </location>
</feature>
<proteinExistence type="predicted"/>
<feature type="compositionally biased region" description="Basic and acidic residues" evidence="2">
    <location>
        <begin position="87"/>
        <end position="102"/>
    </location>
</feature>
<dbReference type="RefSeq" id="XP_008020580.1">
    <property type="nucleotide sequence ID" value="XM_008022389.1"/>
</dbReference>
<feature type="compositionally biased region" description="Basic residues" evidence="2">
    <location>
        <begin position="1585"/>
        <end position="1597"/>
    </location>
</feature>
<dbReference type="Proteomes" id="UP000016935">
    <property type="component" value="Unassembled WGS sequence"/>
</dbReference>
<feature type="coiled-coil region" evidence="1">
    <location>
        <begin position="754"/>
        <end position="795"/>
    </location>
</feature>
<keyword evidence="4" id="KW-1185">Reference proteome</keyword>
<feature type="region of interest" description="Disordered" evidence="2">
    <location>
        <begin position="1"/>
        <end position="20"/>
    </location>
</feature>
<evidence type="ECO:0000313" key="3">
    <source>
        <dbReference type="EMBL" id="EOA91300.1"/>
    </source>
</evidence>
<feature type="compositionally biased region" description="Low complexity" evidence="2">
    <location>
        <begin position="56"/>
        <end position="72"/>
    </location>
</feature>
<accession>R0J2V0</accession>
<dbReference type="HOGENOM" id="CLU_240666_0_0_1"/>